<feature type="signal peptide" evidence="1">
    <location>
        <begin position="1"/>
        <end position="19"/>
    </location>
</feature>
<reference evidence="3" key="1">
    <citation type="submission" date="2016-10" db="EMBL/GenBank/DDBJ databases">
        <authorList>
            <person name="Varghese N."/>
            <person name="Submissions S."/>
        </authorList>
    </citation>
    <scope>NUCLEOTIDE SEQUENCE [LARGE SCALE GENOMIC DNA]</scope>
    <source>
        <strain evidence="3">DSM 24740</strain>
    </source>
</reference>
<sequence>MNRLHTLLLLVFLCTSVSAQTPMLATKLERSWEQAQRWQELNEIDGRFRLLAPTELRHKVDSVETALGMQAFHTFHLQAPDKNSAENIIYALSYVDYPAGSLHHDSLELVSEFLLNTEEEAAVAVGGNIIYAADKTLTGYPARQWRIDYNGGRASARTLAVVAGNRYYELKVFSLTAAGVNKSADRFFDSLRLFSPPE</sequence>
<gene>
    <name evidence="2" type="ORF">SAMN05444359_13017</name>
</gene>
<dbReference type="OrthoDB" id="1493790at2"/>
<accession>A0A1H9MMG5</accession>
<dbReference type="EMBL" id="FOFB01000030">
    <property type="protein sequence ID" value="SER24741.1"/>
    <property type="molecule type" value="Genomic_DNA"/>
</dbReference>
<feature type="chain" id="PRO_5011715215" evidence="1">
    <location>
        <begin position="20"/>
        <end position="198"/>
    </location>
</feature>
<proteinExistence type="predicted"/>
<name>A0A1H9MMG5_9BACT</name>
<evidence type="ECO:0000256" key="1">
    <source>
        <dbReference type="SAM" id="SignalP"/>
    </source>
</evidence>
<dbReference type="InParanoid" id="A0A1H9MMG5"/>
<dbReference type="AlphaFoldDB" id="A0A1H9MMG5"/>
<dbReference type="RefSeq" id="WP_139212002.1">
    <property type="nucleotide sequence ID" value="NZ_FOFB01000030.1"/>
</dbReference>
<keyword evidence="1" id="KW-0732">Signal</keyword>
<protein>
    <submittedName>
        <fullName evidence="2">Uncharacterized protein</fullName>
    </submittedName>
</protein>
<dbReference type="Proteomes" id="UP000199021">
    <property type="component" value="Unassembled WGS sequence"/>
</dbReference>
<evidence type="ECO:0000313" key="2">
    <source>
        <dbReference type="EMBL" id="SER24741.1"/>
    </source>
</evidence>
<evidence type="ECO:0000313" key="3">
    <source>
        <dbReference type="Proteomes" id="UP000199021"/>
    </source>
</evidence>
<dbReference type="STRING" id="478744.SAMN05444359_13017"/>
<organism evidence="2 3">
    <name type="scientific">Neolewinella agarilytica</name>
    <dbReference type="NCBI Taxonomy" id="478744"/>
    <lineage>
        <taxon>Bacteria</taxon>
        <taxon>Pseudomonadati</taxon>
        <taxon>Bacteroidota</taxon>
        <taxon>Saprospiria</taxon>
        <taxon>Saprospirales</taxon>
        <taxon>Lewinellaceae</taxon>
        <taxon>Neolewinella</taxon>
    </lineage>
</organism>
<keyword evidence="3" id="KW-1185">Reference proteome</keyword>